<gene>
    <name evidence="1" type="ORF">MUK42_31704</name>
</gene>
<proteinExistence type="predicted"/>
<organism evidence="1 2">
    <name type="scientific">Musa troglodytarum</name>
    <name type="common">fe'i banana</name>
    <dbReference type="NCBI Taxonomy" id="320322"/>
    <lineage>
        <taxon>Eukaryota</taxon>
        <taxon>Viridiplantae</taxon>
        <taxon>Streptophyta</taxon>
        <taxon>Embryophyta</taxon>
        <taxon>Tracheophyta</taxon>
        <taxon>Spermatophyta</taxon>
        <taxon>Magnoliopsida</taxon>
        <taxon>Liliopsida</taxon>
        <taxon>Zingiberales</taxon>
        <taxon>Musaceae</taxon>
        <taxon>Musa</taxon>
    </lineage>
</organism>
<sequence>MHTDHATSTLQCFRGAKGESSDHFTHRVYLNLPSAWLLESKIGPEVLSNHRAGDVKKKDHLTANLRNGE</sequence>
<evidence type="ECO:0000313" key="1">
    <source>
        <dbReference type="EMBL" id="URD80464.1"/>
    </source>
</evidence>
<evidence type="ECO:0000313" key="2">
    <source>
        <dbReference type="Proteomes" id="UP001055439"/>
    </source>
</evidence>
<name>A0A9E7EMS3_9LILI</name>
<dbReference type="Proteomes" id="UP001055439">
    <property type="component" value="Chromosome 10"/>
</dbReference>
<dbReference type="AlphaFoldDB" id="A0A9E7EMS3"/>
<reference evidence="1" key="1">
    <citation type="submission" date="2022-05" db="EMBL/GenBank/DDBJ databases">
        <title>The Musa troglodytarum L. genome provides insights into the mechanism of non-climacteric behaviour and enrichment of carotenoids.</title>
        <authorList>
            <person name="Wang J."/>
        </authorList>
    </citation>
    <scope>NUCLEOTIDE SEQUENCE</scope>
    <source>
        <tissue evidence="1">Leaf</tissue>
    </source>
</reference>
<keyword evidence="2" id="KW-1185">Reference proteome</keyword>
<dbReference type="EMBL" id="CP097503">
    <property type="protein sequence ID" value="URD80464.1"/>
    <property type="molecule type" value="Genomic_DNA"/>
</dbReference>
<protein>
    <submittedName>
        <fullName evidence="1">Uncharacterized protein</fullName>
    </submittedName>
</protein>
<accession>A0A9E7EMS3</accession>